<dbReference type="EMBL" id="VTXP01000015">
    <property type="protein sequence ID" value="NOJ25280.1"/>
    <property type="molecule type" value="Genomic_DNA"/>
</dbReference>
<evidence type="ECO:0000256" key="1">
    <source>
        <dbReference type="SAM" id="SignalP"/>
    </source>
</evidence>
<dbReference type="RefSeq" id="WP_171353778.1">
    <property type="nucleotide sequence ID" value="NZ_VTXP01000015.1"/>
</dbReference>
<dbReference type="AlphaFoldDB" id="A0AAP6ZNH1"/>
<feature type="signal peptide" evidence="1">
    <location>
        <begin position="1"/>
        <end position="22"/>
    </location>
</feature>
<gene>
    <name evidence="2" type="ORF">F0238_21375</name>
</gene>
<dbReference type="Proteomes" id="UP000576645">
    <property type="component" value="Unassembled WGS sequence"/>
</dbReference>
<protein>
    <submittedName>
        <fullName evidence="2">Uncharacterized protein</fullName>
    </submittedName>
</protein>
<feature type="chain" id="PRO_5043035418" evidence="1">
    <location>
        <begin position="23"/>
        <end position="264"/>
    </location>
</feature>
<proteinExistence type="predicted"/>
<accession>A0AAP6ZNH1</accession>
<evidence type="ECO:0000313" key="2">
    <source>
        <dbReference type="EMBL" id="NOJ25280.1"/>
    </source>
</evidence>
<reference evidence="2 3" key="1">
    <citation type="submission" date="2019-09" db="EMBL/GenBank/DDBJ databases">
        <title>Draft genome sequencing and comparative genomics of hatchery-associated Vibrios.</title>
        <authorList>
            <person name="Kehlet-Delgado H."/>
            <person name="Mueller R.S."/>
        </authorList>
    </citation>
    <scope>NUCLEOTIDE SEQUENCE [LARGE SCALE GENOMIC DNA]</scope>
    <source>
        <strain evidence="2 3">09-121-3</strain>
    </source>
</reference>
<comment type="caution">
    <text evidence="2">The sequence shown here is derived from an EMBL/GenBank/DDBJ whole genome shotgun (WGS) entry which is preliminary data.</text>
</comment>
<name>A0AAP6ZNH1_9VIBR</name>
<sequence>MIRLKGLATFVIASCIVMPTHATKLATFEKHSTAPAESQKVLHVISNQYLNRIVTPFKSPSIKLIKPKGVSTEKSGNVLYLATNRKTKIAAFITEGGDESTAIKVLFSPEAIGPQEIVLGNANHRGSEIARRLEHASPRTDALVNIMSSLAIGNLPSGYQQQEVNAAYFPECSQKNLSFEFYNGQFFSGGDYVVSIGIAKNKTNHVLELKENTCYKDGVVAVSGYPDYTIPPHSSVEVLVMYHRAKPTMRKVKQRQSLIGQGQQ</sequence>
<evidence type="ECO:0000313" key="3">
    <source>
        <dbReference type="Proteomes" id="UP000576645"/>
    </source>
</evidence>
<organism evidence="2 3">
    <name type="scientific">Vibrio coralliilyticus</name>
    <dbReference type="NCBI Taxonomy" id="190893"/>
    <lineage>
        <taxon>Bacteria</taxon>
        <taxon>Pseudomonadati</taxon>
        <taxon>Pseudomonadota</taxon>
        <taxon>Gammaproteobacteria</taxon>
        <taxon>Vibrionales</taxon>
        <taxon>Vibrionaceae</taxon>
        <taxon>Vibrio</taxon>
    </lineage>
</organism>
<keyword evidence="1" id="KW-0732">Signal</keyword>